<dbReference type="RefSeq" id="WP_058310188.1">
    <property type="nucleotide sequence ID" value="NZ_CYTW01000001.1"/>
</dbReference>
<name>A0A0P1I4C3_9RHOB</name>
<gene>
    <name evidence="1" type="ORF">PH7735_01020</name>
</gene>
<dbReference type="EMBL" id="CYTW01000001">
    <property type="protein sequence ID" value="CUJ89043.1"/>
    <property type="molecule type" value="Genomic_DNA"/>
</dbReference>
<dbReference type="AlphaFoldDB" id="A0A0P1I4C3"/>
<evidence type="ECO:0000313" key="2">
    <source>
        <dbReference type="Proteomes" id="UP000051870"/>
    </source>
</evidence>
<dbReference type="Proteomes" id="UP000051870">
    <property type="component" value="Unassembled WGS sequence"/>
</dbReference>
<reference evidence="2" key="1">
    <citation type="submission" date="2015-09" db="EMBL/GenBank/DDBJ databases">
        <authorList>
            <person name="Rodrigo-Torres Lidia"/>
            <person name="Arahal R.David."/>
        </authorList>
    </citation>
    <scope>NUCLEOTIDE SEQUENCE [LARGE SCALE GENOMIC DNA]</scope>
    <source>
        <strain evidence="2">CECT 7735</strain>
    </source>
</reference>
<accession>A0A0P1I4C3</accession>
<proteinExistence type="predicted"/>
<dbReference type="STRING" id="1715693.PH7735_01020"/>
<keyword evidence="2" id="KW-1185">Reference proteome</keyword>
<sequence length="118" mass="13271">MTRKGWHIQRKDDTVTVARRLPARFDVSACTVMPSGGRLRLAQQIRQDMWRRLQNLRGFSPVVEVKDVNGALQVTAGGSIDGPFPRASIEEKLATLLADPDLRTRWSAQSAHREVRHG</sequence>
<dbReference type="GeneID" id="83880085"/>
<protein>
    <submittedName>
        <fullName evidence="1">Uncharacterized protein</fullName>
    </submittedName>
</protein>
<organism evidence="1 2">
    <name type="scientific">Shimia thalassica</name>
    <dbReference type="NCBI Taxonomy" id="1715693"/>
    <lineage>
        <taxon>Bacteria</taxon>
        <taxon>Pseudomonadati</taxon>
        <taxon>Pseudomonadota</taxon>
        <taxon>Alphaproteobacteria</taxon>
        <taxon>Rhodobacterales</taxon>
        <taxon>Roseobacteraceae</taxon>
    </lineage>
</organism>
<evidence type="ECO:0000313" key="1">
    <source>
        <dbReference type="EMBL" id="CUJ89043.1"/>
    </source>
</evidence>